<reference evidence="2" key="1">
    <citation type="submission" date="2021-02" db="EMBL/GenBank/DDBJ databases">
        <authorList>
            <person name="Nowell W R."/>
        </authorList>
    </citation>
    <scope>NUCLEOTIDE SEQUENCE</scope>
</reference>
<organism evidence="2 6">
    <name type="scientific">Didymodactylos carnosus</name>
    <dbReference type="NCBI Taxonomy" id="1234261"/>
    <lineage>
        <taxon>Eukaryota</taxon>
        <taxon>Metazoa</taxon>
        <taxon>Spiralia</taxon>
        <taxon>Gnathifera</taxon>
        <taxon>Rotifera</taxon>
        <taxon>Eurotatoria</taxon>
        <taxon>Bdelloidea</taxon>
        <taxon>Philodinida</taxon>
        <taxon>Philodinidae</taxon>
        <taxon>Didymodactylos</taxon>
    </lineage>
</organism>
<feature type="region of interest" description="Disordered" evidence="1">
    <location>
        <begin position="65"/>
        <end position="88"/>
    </location>
</feature>
<dbReference type="EMBL" id="CAJOBA010050370">
    <property type="protein sequence ID" value="CAF4233681.1"/>
    <property type="molecule type" value="Genomic_DNA"/>
</dbReference>
<feature type="compositionally biased region" description="Polar residues" evidence="1">
    <location>
        <begin position="181"/>
        <end position="191"/>
    </location>
</feature>
<evidence type="ECO:0000313" key="5">
    <source>
        <dbReference type="EMBL" id="CAF4233681.1"/>
    </source>
</evidence>
<dbReference type="AlphaFoldDB" id="A0A814CUF7"/>
<dbReference type="EMBL" id="CAJOBC010002241">
    <property type="protein sequence ID" value="CAF3723104.1"/>
    <property type="molecule type" value="Genomic_DNA"/>
</dbReference>
<evidence type="ECO:0000313" key="3">
    <source>
        <dbReference type="EMBL" id="CAF1436539.1"/>
    </source>
</evidence>
<gene>
    <name evidence="2" type="ORF">GPM918_LOCUS11029</name>
    <name evidence="3" type="ORF">OVA965_LOCUS34266</name>
    <name evidence="4" type="ORF">SRO942_LOCUS11030</name>
    <name evidence="5" type="ORF">TMI583_LOCUS35180</name>
</gene>
<dbReference type="Proteomes" id="UP000677228">
    <property type="component" value="Unassembled WGS sequence"/>
</dbReference>
<dbReference type="Proteomes" id="UP000663829">
    <property type="component" value="Unassembled WGS sequence"/>
</dbReference>
<sequence>MNIRRTYSNSYHHAVDPNTVNVRIQSASTSDLNVQDVSSDSESDPSLSAVYSYQRDRAYSCIKMNHKQQRHKQPLSSSNDTNNDVRDVRRLNTDTITSTLRPITANSLPSKPNDDWDPQNSVGMVISRRNPSCPIISSPVKCHSTTSIGIKESNSSSSHSSTKTTNTQEQHRLTRNRRKQSLASTSPTTTSEWKHREISPGSQAPLVFQTTSEILGTYSVTDPVHPFLRDSNRRSRSATKSPSSSIVITDENCRNFIPLTLHRSHQQQHQPSHIGEHNFPSSSIVAITDDIFIGTLRSLQNERQLCKLTIDYLINASNMRPDEIARKSMVGSKLPCTCGQQHSRCILTVEYLESQKTAKYLYHLFDEINKFIMKSKLNGKKVLVYGYDYSVFVIVIAIQYLMSNCDYTLPQAYEYVMQLIPGAQSPDLDKTFYDHLKQLDAYLQRDSFPKQFNDSRSKRDTSSSSSSARRNISPITSAVVSSASTSFTSYSTGIAGTRTAWDS</sequence>
<dbReference type="Proteomes" id="UP000682733">
    <property type="component" value="Unassembled WGS sequence"/>
</dbReference>
<protein>
    <recommendedName>
        <fullName evidence="7">Tyrosine-protein phosphatase domain-containing protein</fullName>
    </recommendedName>
</protein>
<evidence type="ECO:0000313" key="4">
    <source>
        <dbReference type="EMBL" id="CAF3723104.1"/>
    </source>
</evidence>
<name>A0A814CUF7_9BILA</name>
<evidence type="ECO:0000313" key="6">
    <source>
        <dbReference type="Proteomes" id="UP000663829"/>
    </source>
</evidence>
<dbReference type="Proteomes" id="UP000681722">
    <property type="component" value="Unassembled WGS sequence"/>
</dbReference>
<dbReference type="Gene3D" id="3.90.190.10">
    <property type="entry name" value="Protein tyrosine phosphatase superfamily"/>
    <property type="match status" value="1"/>
</dbReference>
<evidence type="ECO:0000256" key="1">
    <source>
        <dbReference type="SAM" id="MobiDB-lite"/>
    </source>
</evidence>
<feature type="region of interest" description="Disordered" evidence="1">
    <location>
        <begin position="450"/>
        <end position="470"/>
    </location>
</feature>
<feature type="compositionally biased region" description="Low complexity" evidence="1">
    <location>
        <begin position="146"/>
        <end position="167"/>
    </location>
</feature>
<dbReference type="OrthoDB" id="2017893at2759"/>
<dbReference type="InterPro" id="IPR029021">
    <property type="entry name" value="Prot-tyrosine_phosphatase-like"/>
</dbReference>
<evidence type="ECO:0000313" key="2">
    <source>
        <dbReference type="EMBL" id="CAF0947014.1"/>
    </source>
</evidence>
<dbReference type="EMBL" id="CAJNOK010028575">
    <property type="protein sequence ID" value="CAF1436539.1"/>
    <property type="molecule type" value="Genomic_DNA"/>
</dbReference>
<keyword evidence="6" id="KW-1185">Reference proteome</keyword>
<proteinExistence type="predicted"/>
<feature type="region of interest" description="Disordered" evidence="1">
    <location>
        <begin position="144"/>
        <end position="204"/>
    </location>
</feature>
<dbReference type="SUPFAM" id="SSF52799">
    <property type="entry name" value="(Phosphotyrosine protein) phosphatases II"/>
    <property type="match status" value="1"/>
</dbReference>
<evidence type="ECO:0008006" key="7">
    <source>
        <dbReference type="Google" id="ProtNLM"/>
    </source>
</evidence>
<comment type="caution">
    <text evidence="2">The sequence shown here is derived from an EMBL/GenBank/DDBJ whole genome shotgun (WGS) entry which is preliminary data.</text>
</comment>
<dbReference type="EMBL" id="CAJNOQ010002241">
    <property type="protein sequence ID" value="CAF0947014.1"/>
    <property type="molecule type" value="Genomic_DNA"/>
</dbReference>
<accession>A0A814CUF7</accession>